<dbReference type="GO" id="GO:0005886">
    <property type="term" value="C:plasma membrane"/>
    <property type="evidence" value="ECO:0007669"/>
    <property type="project" value="UniProtKB-SubCell"/>
</dbReference>
<keyword evidence="8 9" id="KW-0472">Membrane</keyword>
<dbReference type="InterPro" id="IPR039421">
    <property type="entry name" value="Type_1_exporter"/>
</dbReference>
<keyword evidence="6 12" id="KW-0067">ATP-binding</keyword>
<organism evidence="12 13">
    <name type="scientific">Vagococcus carniphilus</name>
    <dbReference type="NCBI Taxonomy" id="218144"/>
    <lineage>
        <taxon>Bacteria</taxon>
        <taxon>Bacillati</taxon>
        <taxon>Bacillota</taxon>
        <taxon>Bacilli</taxon>
        <taxon>Lactobacillales</taxon>
        <taxon>Enterococcaceae</taxon>
        <taxon>Vagococcus</taxon>
    </lineage>
</organism>
<reference evidence="12" key="1">
    <citation type="submission" date="2023-03" db="EMBL/GenBank/DDBJ databases">
        <authorList>
            <person name="Shen W."/>
            <person name="Cai J."/>
        </authorList>
    </citation>
    <scope>NUCLEOTIDE SEQUENCE</scope>
    <source>
        <strain evidence="12">P96-3</strain>
    </source>
</reference>
<dbReference type="Gene3D" id="3.40.50.300">
    <property type="entry name" value="P-loop containing nucleotide triphosphate hydrolases"/>
    <property type="match status" value="1"/>
</dbReference>
<feature type="transmembrane region" description="Helical" evidence="9">
    <location>
        <begin position="55"/>
        <end position="76"/>
    </location>
</feature>
<dbReference type="SUPFAM" id="SSF52540">
    <property type="entry name" value="P-loop containing nucleoside triphosphate hydrolases"/>
    <property type="match status" value="1"/>
</dbReference>
<dbReference type="Proteomes" id="UP001268577">
    <property type="component" value="Unassembled WGS sequence"/>
</dbReference>
<dbReference type="GO" id="GO:0015421">
    <property type="term" value="F:ABC-type oligopeptide transporter activity"/>
    <property type="evidence" value="ECO:0007669"/>
    <property type="project" value="TreeGrafter"/>
</dbReference>
<feature type="transmembrane region" description="Helical" evidence="9">
    <location>
        <begin position="130"/>
        <end position="154"/>
    </location>
</feature>
<dbReference type="CDD" id="cd18548">
    <property type="entry name" value="ABC_6TM_Tm287_like"/>
    <property type="match status" value="1"/>
</dbReference>
<dbReference type="RefSeq" id="WP_311985440.1">
    <property type="nucleotide sequence ID" value="NZ_JARQBZ010000020.1"/>
</dbReference>
<keyword evidence="5" id="KW-0547">Nucleotide-binding</keyword>
<evidence type="ECO:0000256" key="4">
    <source>
        <dbReference type="ARBA" id="ARBA00022692"/>
    </source>
</evidence>
<evidence type="ECO:0000313" key="12">
    <source>
        <dbReference type="EMBL" id="MDT2834509.1"/>
    </source>
</evidence>
<evidence type="ECO:0000256" key="6">
    <source>
        <dbReference type="ARBA" id="ARBA00022840"/>
    </source>
</evidence>
<dbReference type="PROSITE" id="PS50893">
    <property type="entry name" value="ABC_TRANSPORTER_2"/>
    <property type="match status" value="1"/>
</dbReference>
<dbReference type="SMART" id="SM00382">
    <property type="entry name" value="AAA"/>
    <property type="match status" value="1"/>
</dbReference>
<feature type="domain" description="ABC transmembrane type-1" evidence="11">
    <location>
        <begin position="16"/>
        <end position="302"/>
    </location>
</feature>
<evidence type="ECO:0000256" key="2">
    <source>
        <dbReference type="ARBA" id="ARBA00022448"/>
    </source>
</evidence>
<feature type="transmembrane region" description="Helical" evidence="9">
    <location>
        <begin position="160"/>
        <end position="178"/>
    </location>
</feature>
<sequence>MTYMKQFLKRNKGLFFLTIVALAFQTIGTLAVPFLIGKLIDTGISSGNQKLVISIGIQMLIVAIIGSLAAVLGSFLSAKLAANYGYEIRKDFYQKTQELSIQKMDSFGVSSGVSSLLTRMMNDVTNVQRALMMIFQLILPAPIICVFAVVMTFINSPTLAIIPLISIVIYLVAVFYLLKKGLPLSSSIQQKLDAMVTKLREFFNGINMIRAFDNQETEETKTNHRFKDYADSMITVNKIFSFLTPVAYLIMGLVFSLIIWVGSLLVGQGQLQIGTVTAIIEYSMQTLGYLIVAAMVLVTLPRSIASLKRIDKVLETPSEFVAATNSRNTSVTDDILVRFDDVTFSYNGAEPILENISFDILKGKTTAIVGGTGSGKSTVAKLLLNLSNINSGDILVHNRSLSNWKQEDLRQIISYTPQKAFLFSGSIESNLLMGNSHASENDMDRAIKTAQADSFIFNQKEGYQTAVSQGGSNFSGGQKQRISIARALIKPADLYVFDDSFSALDYQTDAKLRKALKTEMSEQTFLIIAQRLSTIQEADQIIVLDEGKIVGKGTHEVLLSTNKIYQEFAISQGIQLKGEDKNDSND</sequence>
<name>A0AAW8U5Y4_9ENTE</name>
<protein>
    <submittedName>
        <fullName evidence="12">ABC transporter ATP-binding protein</fullName>
    </submittedName>
</protein>
<dbReference type="PROSITE" id="PS50929">
    <property type="entry name" value="ABC_TM1F"/>
    <property type="match status" value="1"/>
</dbReference>
<dbReference type="InterPro" id="IPR003439">
    <property type="entry name" value="ABC_transporter-like_ATP-bd"/>
</dbReference>
<feature type="domain" description="ABC transporter" evidence="10">
    <location>
        <begin position="337"/>
        <end position="571"/>
    </location>
</feature>
<dbReference type="EMBL" id="JARQBZ010000020">
    <property type="protein sequence ID" value="MDT2834509.1"/>
    <property type="molecule type" value="Genomic_DNA"/>
</dbReference>
<dbReference type="InterPro" id="IPR027417">
    <property type="entry name" value="P-loop_NTPase"/>
</dbReference>
<dbReference type="InterPro" id="IPR017871">
    <property type="entry name" value="ABC_transporter-like_CS"/>
</dbReference>
<dbReference type="SUPFAM" id="SSF90123">
    <property type="entry name" value="ABC transporter transmembrane region"/>
    <property type="match status" value="1"/>
</dbReference>
<keyword evidence="2" id="KW-0813">Transport</keyword>
<evidence type="ECO:0000259" key="10">
    <source>
        <dbReference type="PROSITE" id="PS50893"/>
    </source>
</evidence>
<evidence type="ECO:0000256" key="5">
    <source>
        <dbReference type="ARBA" id="ARBA00022741"/>
    </source>
</evidence>
<evidence type="ECO:0000256" key="9">
    <source>
        <dbReference type="SAM" id="Phobius"/>
    </source>
</evidence>
<evidence type="ECO:0000259" key="11">
    <source>
        <dbReference type="PROSITE" id="PS50929"/>
    </source>
</evidence>
<dbReference type="InterPro" id="IPR011527">
    <property type="entry name" value="ABC1_TM_dom"/>
</dbReference>
<dbReference type="AlphaFoldDB" id="A0AAW8U5Y4"/>
<dbReference type="InterPro" id="IPR003593">
    <property type="entry name" value="AAA+_ATPase"/>
</dbReference>
<dbReference type="GO" id="GO:0005524">
    <property type="term" value="F:ATP binding"/>
    <property type="evidence" value="ECO:0007669"/>
    <property type="project" value="UniProtKB-KW"/>
</dbReference>
<feature type="transmembrane region" description="Helical" evidence="9">
    <location>
        <begin position="282"/>
        <end position="300"/>
    </location>
</feature>
<feature type="transmembrane region" description="Helical" evidence="9">
    <location>
        <begin position="239"/>
        <end position="262"/>
    </location>
</feature>
<proteinExistence type="predicted"/>
<dbReference type="PANTHER" id="PTHR43394">
    <property type="entry name" value="ATP-DEPENDENT PERMEASE MDL1, MITOCHONDRIAL"/>
    <property type="match status" value="1"/>
</dbReference>
<evidence type="ECO:0000256" key="3">
    <source>
        <dbReference type="ARBA" id="ARBA00022475"/>
    </source>
</evidence>
<dbReference type="InterPro" id="IPR036640">
    <property type="entry name" value="ABC1_TM_sf"/>
</dbReference>
<dbReference type="PROSITE" id="PS00211">
    <property type="entry name" value="ABC_TRANSPORTER_1"/>
    <property type="match status" value="1"/>
</dbReference>
<gene>
    <name evidence="12" type="ORF">P7H70_10730</name>
</gene>
<dbReference type="Pfam" id="PF00005">
    <property type="entry name" value="ABC_tran"/>
    <property type="match status" value="1"/>
</dbReference>
<evidence type="ECO:0000256" key="1">
    <source>
        <dbReference type="ARBA" id="ARBA00004651"/>
    </source>
</evidence>
<evidence type="ECO:0000313" key="13">
    <source>
        <dbReference type="Proteomes" id="UP001268577"/>
    </source>
</evidence>
<accession>A0AAW8U5Y4</accession>
<dbReference type="Pfam" id="PF00664">
    <property type="entry name" value="ABC_membrane"/>
    <property type="match status" value="1"/>
</dbReference>
<comment type="subcellular location">
    <subcellularLocation>
        <location evidence="1">Cell membrane</location>
        <topology evidence="1">Multi-pass membrane protein</topology>
    </subcellularLocation>
</comment>
<dbReference type="FunFam" id="3.40.50.300:FF:000221">
    <property type="entry name" value="Multidrug ABC transporter ATP-binding protein"/>
    <property type="match status" value="1"/>
</dbReference>
<keyword evidence="7 9" id="KW-1133">Transmembrane helix</keyword>
<keyword evidence="4 9" id="KW-0812">Transmembrane</keyword>
<evidence type="ECO:0000256" key="8">
    <source>
        <dbReference type="ARBA" id="ARBA00023136"/>
    </source>
</evidence>
<comment type="caution">
    <text evidence="12">The sequence shown here is derived from an EMBL/GenBank/DDBJ whole genome shotgun (WGS) entry which is preliminary data.</text>
</comment>
<dbReference type="GO" id="GO:0016887">
    <property type="term" value="F:ATP hydrolysis activity"/>
    <property type="evidence" value="ECO:0007669"/>
    <property type="project" value="InterPro"/>
</dbReference>
<dbReference type="PANTHER" id="PTHR43394:SF1">
    <property type="entry name" value="ATP-BINDING CASSETTE SUB-FAMILY B MEMBER 10, MITOCHONDRIAL"/>
    <property type="match status" value="1"/>
</dbReference>
<evidence type="ECO:0000256" key="7">
    <source>
        <dbReference type="ARBA" id="ARBA00022989"/>
    </source>
</evidence>
<keyword evidence="3" id="KW-1003">Cell membrane</keyword>
<dbReference type="Gene3D" id="1.20.1560.10">
    <property type="entry name" value="ABC transporter type 1, transmembrane domain"/>
    <property type="match status" value="1"/>
</dbReference>